<dbReference type="GO" id="GO:0005524">
    <property type="term" value="F:ATP binding"/>
    <property type="evidence" value="ECO:0007669"/>
    <property type="project" value="UniProtKB-KW"/>
</dbReference>
<feature type="active site" description="Proton acceptor" evidence="15">
    <location>
        <position position="79"/>
    </location>
</feature>
<dbReference type="EMBL" id="SRHU01000001">
    <property type="protein sequence ID" value="TFZ43460.1"/>
    <property type="molecule type" value="Genomic_DNA"/>
</dbReference>
<accession>A0AAJ5EGV5</accession>
<dbReference type="InterPro" id="IPR033717">
    <property type="entry name" value="UDPK"/>
</dbReference>
<dbReference type="Pfam" id="PF01219">
    <property type="entry name" value="DAGK_prokar"/>
    <property type="match status" value="1"/>
</dbReference>
<dbReference type="InterPro" id="IPR036945">
    <property type="entry name" value="DAGK_sf"/>
</dbReference>
<feature type="binding site" evidence="17">
    <location>
        <position position="86"/>
    </location>
    <ligand>
        <name>ATP</name>
        <dbReference type="ChEBI" id="CHEBI:30616"/>
    </ligand>
</feature>
<keyword evidence="6 19" id="KW-0812">Transmembrane</keyword>
<dbReference type="Gene3D" id="1.10.287.3610">
    <property type="match status" value="1"/>
</dbReference>
<keyword evidence="11" id="KW-0443">Lipid metabolism</keyword>
<evidence type="ECO:0000256" key="6">
    <source>
        <dbReference type="ARBA" id="ARBA00022692"/>
    </source>
</evidence>
<keyword evidence="10 19" id="KW-1133">Transmembrane helix</keyword>
<dbReference type="GO" id="GO:0046872">
    <property type="term" value="F:metal ion binding"/>
    <property type="evidence" value="ECO:0007669"/>
    <property type="project" value="UniProtKB-KW"/>
</dbReference>
<gene>
    <name evidence="21" type="ORF">E4031_00200</name>
    <name evidence="20" type="ORF">E4Z98_05675</name>
</gene>
<dbReference type="Proteomes" id="UP000296883">
    <property type="component" value="Chromosome"/>
</dbReference>
<keyword evidence="22" id="KW-1185">Reference proteome</keyword>
<keyword evidence="12 19" id="KW-0472">Membrane</keyword>
<protein>
    <submittedName>
        <fullName evidence="21">Diacylglycerol kinase family protein</fullName>
    </submittedName>
</protein>
<evidence type="ECO:0000313" key="22">
    <source>
        <dbReference type="Proteomes" id="UP000296883"/>
    </source>
</evidence>
<feature type="binding site" evidence="18">
    <location>
        <position position="38"/>
    </location>
    <ligand>
        <name>a divalent metal cation</name>
        <dbReference type="ChEBI" id="CHEBI:60240"/>
    </ligand>
</feature>
<feature type="binding site" evidence="18">
    <location>
        <position position="86"/>
    </location>
    <ligand>
        <name>a divalent metal cation</name>
        <dbReference type="ChEBI" id="CHEBI:60240"/>
    </ligand>
</feature>
<dbReference type="InterPro" id="IPR000829">
    <property type="entry name" value="DAGK"/>
</dbReference>
<feature type="binding site" evidence="17">
    <location>
        <position position="38"/>
    </location>
    <ligand>
        <name>ATP</name>
        <dbReference type="ChEBI" id="CHEBI:30616"/>
    </ligand>
</feature>
<keyword evidence="7 17" id="KW-0547">Nucleotide-binding</keyword>
<evidence type="ECO:0000256" key="9">
    <source>
        <dbReference type="ARBA" id="ARBA00022840"/>
    </source>
</evidence>
<evidence type="ECO:0000256" key="17">
    <source>
        <dbReference type="PIRSR" id="PIRSR600829-3"/>
    </source>
</evidence>
<evidence type="ECO:0000256" key="1">
    <source>
        <dbReference type="ARBA" id="ARBA00004651"/>
    </source>
</evidence>
<evidence type="ECO:0000313" key="23">
    <source>
        <dbReference type="Proteomes" id="UP000297725"/>
    </source>
</evidence>
<dbReference type="PANTHER" id="PTHR34299">
    <property type="entry name" value="DIACYLGLYCEROL KINASE"/>
    <property type="match status" value="1"/>
</dbReference>
<proteinExistence type="inferred from homology"/>
<comment type="similarity">
    <text evidence="2">Belongs to the bacterial diacylglycerol kinase family.</text>
</comment>
<keyword evidence="9 17" id="KW-0067">ATP-binding</keyword>
<keyword evidence="13" id="KW-0594">Phospholipid biosynthesis</keyword>
<comment type="subcellular location">
    <subcellularLocation>
        <location evidence="1">Cell membrane</location>
        <topology evidence="1">Multi-pass membrane protein</topology>
    </subcellularLocation>
</comment>
<dbReference type="GO" id="GO:0005886">
    <property type="term" value="C:plasma membrane"/>
    <property type="evidence" value="ECO:0007669"/>
    <property type="project" value="UniProtKB-SubCell"/>
</dbReference>
<evidence type="ECO:0000256" key="11">
    <source>
        <dbReference type="ARBA" id="ARBA00023098"/>
    </source>
</evidence>
<feature type="binding site" evidence="16">
    <location>
        <position position="79"/>
    </location>
    <ligand>
        <name>substrate</name>
    </ligand>
</feature>
<feature type="binding site" evidence="17">
    <location>
        <begin position="105"/>
        <end position="106"/>
    </location>
    <ligand>
        <name>ATP</name>
        <dbReference type="ChEBI" id="CHEBI:30616"/>
    </ligand>
</feature>
<evidence type="ECO:0000256" key="14">
    <source>
        <dbReference type="ARBA" id="ARBA00023264"/>
    </source>
</evidence>
<evidence type="ECO:0000256" key="2">
    <source>
        <dbReference type="ARBA" id="ARBA00005967"/>
    </source>
</evidence>
<keyword evidence="4" id="KW-0444">Lipid biosynthesis</keyword>
<evidence type="ECO:0000256" key="19">
    <source>
        <dbReference type="SAM" id="Phobius"/>
    </source>
</evidence>
<organism evidence="21 23">
    <name type="scientific">Vagococcus xieshaowenii</name>
    <dbReference type="NCBI Taxonomy" id="2562451"/>
    <lineage>
        <taxon>Bacteria</taxon>
        <taxon>Bacillati</taxon>
        <taxon>Bacillota</taxon>
        <taxon>Bacilli</taxon>
        <taxon>Lactobacillales</taxon>
        <taxon>Enterococcaceae</taxon>
        <taxon>Vagococcus</taxon>
    </lineage>
</organism>
<feature type="binding site" evidence="17">
    <location>
        <position position="26"/>
    </location>
    <ligand>
        <name>ATP</name>
        <dbReference type="ChEBI" id="CHEBI:30616"/>
    </ligand>
</feature>
<sequence>MPMDYNDKQENKQIEKNYRFLQSLKYAINGGKIAFVEERNFRYHCLIGLLAVIVSIYFRISIGEWLWITFAIFQVLMMEMLNTIAENLVDMYTLRNYHPLGKKVKDMGATVVLISSLFAMVVAAYIFIPKVWPIIQKILN</sequence>
<evidence type="ECO:0000256" key="10">
    <source>
        <dbReference type="ARBA" id="ARBA00022989"/>
    </source>
</evidence>
<keyword evidence="18" id="KW-0460">Magnesium</keyword>
<dbReference type="CDD" id="cd14265">
    <property type="entry name" value="UDPK_IM_like"/>
    <property type="match status" value="1"/>
</dbReference>
<evidence type="ECO:0000256" key="12">
    <source>
        <dbReference type="ARBA" id="ARBA00023136"/>
    </source>
</evidence>
<keyword evidence="8 21" id="KW-0418">Kinase</keyword>
<reference evidence="20 22" key="2">
    <citation type="journal article" date="2020" name="Int. J. Syst. Evol. Microbiol.">
        <title>Vagococcus xieshaowenii sp. nov., isolated from snow finch (Montifringilla taczanowskii) cloacal content.</title>
        <authorList>
            <person name="Ge Y."/>
            <person name="Yang J."/>
            <person name="Lai X.H."/>
            <person name="Zhang G."/>
            <person name="Jin D."/>
            <person name="Lu S."/>
            <person name="Wang B."/>
            <person name="Huang Y."/>
            <person name="Huang Y."/>
            <person name="Ren Z."/>
            <person name="Zhang X."/>
            <person name="Xu J."/>
        </authorList>
    </citation>
    <scope>NUCLEOTIDE SEQUENCE [LARGE SCALE GENOMIC DNA]</scope>
    <source>
        <strain evidence="22">personal::cf-49</strain>
        <strain evidence="20">Personal::cf-49</strain>
    </source>
</reference>
<evidence type="ECO:0000313" key="21">
    <source>
        <dbReference type="EMBL" id="TFZ43460.1"/>
    </source>
</evidence>
<dbReference type="AlphaFoldDB" id="A0AAJ5EGV5"/>
<keyword evidence="18" id="KW-0479">Metal-binding</keyword>
<evidence type="ECO:0000256" key="18">
    <source>
        <dbReference type="PIRSR" id="PIRSR600829-4"/>
    </source>
</evidence>
<evidence type="ECO:0000256" key="4">
    <source>
        <dbReference type="ARBA" id="ARBA00022516"/>
    </source>
</evidence>
<comment type="cofactor">
    <cofactor evidence="18">
        <name>Mg(2+)</name>
        <dbReference type="ChEBI" id="CHEBI:18420"/>
    </cofactor>
    <text evidence="18">Mn(2+), Zn(2+), Cd(2+) and Co(2+) support activity to lesser extents.</text>
</comment>
<feature type="transmembrane region" description="Helical" evidence="19">
    <location>
        <begin position="107"/>
        <end position="128"/>
    </location>
</feature>
<dbReference type="EMBL" id="CP038865">
    <property type="protein sequence ID" value="QCA28833.1"/>
    <property type="molecule type" value="Genomic_DNA"/>
</dbReference>
<evidence type="ECO:0000256" key="3">
    <source>
        <dbReference type="ARBA" id="ARBA00022475"/>
    </source>
</evidence>
<name>A0AAJ5EGV5_9ENTE</name>
<keyword evidence="5" id="KW-0808">Transferase</keyword>
<evidence type="ECO:0000256" key="15">
    <source>
        <dbReference type="PIRSR" id="PIRSR600829-1"/>
    </source>
</evidence>
<dbReference type="RefSeq" id="WP_135253305.1">
    <property type="nucleotide sequence ID" value="NZ_CP038865.1"/>
</dbReference>
<keyword evidence="3" id="KW-1003">Cell membrane</keyword>
<evidence type="ECO:0000313" key="20">
    <source>
        <dbReference type="EMBL" id="QCA28833.1"/>
    </source>
</evidence>
<dbReference type="GO" id="GO:0008654">
    <property type="term" value="P:phospholipid biosynthetic process"/>
    <property type="evidence" value="ECO:0007669"/>
    <property type="project" value="UniProtKB-KW"/>
</dbReference>
<feature type="transmembrane region" description="Helical" evidence="19">
    <location>
        <begin position="41"/>
        <end position="58"/>
    </location>
</feature>
<keyword evidence="14" id="KW-1208">Phospholipid metabolism</keyword>
<evidence type="ECO:0000256" key="16">
    <source>
        <dbReference type="PIRSR" id="PIRSR600829-2"/>
    </source>
</evidence>
<reference evidence="21 23" key="1">
    <citation type="submission" date="2019-03" db="EMBL/GenBank/DDBJ databases">
        <title>Vagococcus sp. was isolated fron gut of Carduelis flavirostris.</title>
        <authorList>
            <person name="Ge Y."/>
        </authorList>
    </citation>
    <scope>NUCLEOTIDE SEQUENCE [LARGE SCALE GENOMIC DNA]</scope>
    <source>
        <strain evidence="21 23">CF-210</strain>
    </source>
</reference>
<dbReference type="GO" id="GO:0016301">
    <property type="term" value="F:kinase activity"/>
    <property type="evidence" value="ECO:0007669"/>
    <property type="project" value="UniProtKB-KW"/>
</dbReference>
<dbReference type="PANTHER" id="PTHR34299:SF1">
    <property type="entry name" value="DIACYLGLYCEROL KINASE"/>
    <property type="match status" value="1"/>
</dbReference>
<evidence type="ECO:0000256" key="13">
    <source>
        <dbReference type="ARBA" id="ARBA00023209"/>
    </source>
</evidence>
<evidence type="ECO:0000256" key="7">
    <source>
        <dbReference type="ARBA" id="ARBA00022741"/>
    </source>
</evidence>
<dbReference type="Proteomes" id="UP000297725">
    <property type="component" value="Unassembled WGS sequence"/>
</dbReference>
<evidence type="ECO:0000256" key="5">
    <source>
        <dbReference type="ARBA" id="ARBA00022679"/>
    </source>
</evidence>
<evidence type="ECO:0000256" key="8">
    <source>
        <dbReference type="ARBA" id="ARBA00022777"/>
    </source>
</evidence>